<keyword evidence="4" id="KW-0732">Signal</keyword>
<feature type="chain" id="PRO_5029704417" description="Non-specific lipid-transfer protein" evidence="4">
    <location>
        <begin position="27"/>
        <end position="331"/>
    </location>
</feature>
<keyword evidence="2" id="KW-0446">Lipid-binding</keyword>
<dbReference type="AlphaFoldDB" id="A0A7J8MGI0"/>
<evidence type="ECO:0000256" key="1">
    <source>
        <dbReference type="ARBA" id="ARBA00009748"/>
    </source>
</evidence>
<dbReference type="PRINTS" id="PR00382">
    <property type="entry name" value="LIPIDTRNSFER"/>
</dbReference>
<dbReference type="PROSITE" id="PS51257">
    <property type="entry name" value="PROKAR_LIPOPROTEIN"/>
    <property type="match status" value="1"/>
</dbReference>
<keyword evidence="2" id="KW-0813">Transport</keyword>
<feature type="domain" description="Bifunctional inhibitor/plant lipid transfer protein/seed storage helical" evidence="5">
    <location>
        <begin position="30"/>
        <end position="107"/>
    </location>
</feature>
<comment type="function">
    <text evidence="2">Plant non-specific lipid-transfer proteins transfer phospholipids as well as galactolipids across membranes. May play a role in wax or cutin deposition in the cell walls of expanding epidermal cells and certain secretory tissues.</text>
</comment>
<evidence type="ECO:0000313" key="6">
    <source>
        <dbReference type="EMBL" id="MBA0563753.1"/>
    </source>
</evidence>
<organism evidence="6 7">
    <name type="scientific">Gossypium lobatum</name>
    <dbReference type="NCBI Taxonomy" id="34289"/>
    <lineage>
        <taxon>Eukaryota</taxon>
        <taxon>Viridiplantae</taxon>
        <taxon>Streptophyta</taxon>
        <taxon>Embryophyta</taxon>
        <taxon>Tracheophyta</taxon>
        <taxon>Spermatophyta</taxon>
        <taxon>Magnoliopsida</taxon>
        <taxon>eudicotyledons</taxon>
        <taxon>Gunneridae</taxon>
        <taxon>Pentapetalae</taxon>
        <taxon>rosids</taxon>
        <taxon>malvids</taxon>
        <taxon>Malvales</taxon>
        <taxon>Malvaceae</taxon>
        <taxon>Malvoideae</taxon>
        <taxon>Gossypium</taxon>
    </lineage>
</organism>
<reference evidence="6 7" key="1">
    <citation type="journal article" date="2019" name="Genome Biol. Evol.">
        <title>Insights into the evolution of the New World diploid cottons (Gossypium, subgenus Houzingenia) based on genome sequencing.</title>
        <authorList>
            <person name="Grover C.E."/>
            <person name="Arick M.A. 2nd"/>
            <person name="Thrash A."/>
            <person name="Conover J.L."/>
            <person name="Sanders W.S."/>
            <person name="Peterson D.G."/>
            <person name="Frelichowski J.E."/>
            <person name="Scheffler J.A."/>
            <person name="Scheffler B.E."/>
            <person name="Wendel J.F."/>
        </authorList>
    </citation>
    <scope>NUCLEOTIDE SEQUENCE [LARGE SCALE GENOMIC DNA]</scope>
    <source>
        <strain evidence="6">157</strain>
        <tissue evidence="6">Leaf</tissue>
    </source>
</reference>
<gene>
    <name evidence="6" type="ORF">Golob_008717</name>
</gene>
<dbReference type="SUPFAM" id="SSF47699">
    <property type="entry name" value="Bifunctional inhibitor/lipid-transfer protein/seed storage 2S albumin"/>
    <property type="match status" value="1"/>
</dbReference>
<evidence type="ECO:0000256" key="2">
    <source>
        <dbReference type="RuleBase" id="RU000628"/>
    </source>
</evidence>
<name>A0A7J8MGI0_9ROSI</name>
<dbReference type="GO" id="GO:0008289">
    <property type="term" value="F:lipid binding"/>
    <property type="evidence" value="ECO:0007669"/>
    <property type="project" value="UniProtKB-KW"/>
</dbReference>
<dbReference type="GO" id="GO:0006869">
    <property type="term" value="P:lipid transport"/>
    <property type="evidence" value="ECO:0007669"/>
    <property type="project" value="InterPro"/>
</dbReference>
<feature type="region of interest" description="Disordered" evidence="3">
    <location>
        <begin position="248"/>
        <end position="272"/>
    </location>
</feature>
<dbReference type="Proteomes" id="UP000593572">
    <property type="component" value="Unassembled WGS sequence"/>
</dbReference>
<dbReference type="EMBL" id="JABEZX010000008">
    <property type="protein sequence ID" value="MBA0563753.1"/>
    <property type="molecule type" value="Genomic_DNA"/>
</dbReference>
<evidence type="ECO:0000256" key="3">
    <source>
        <dbReference type="SAM" id="MobiDB-lite"/>
    </source>
</evidence>
<dbReference type="Gene3D" id="1.10.110.10">
    <property type="entry name" value="Plant lipid-transfer and hydrophobic proteins"/>
    <property type="match status" value="1"/>
</dbReference>
<dbReference type="SMART" id="SM00499">
    <property type="entry name" value="AAI"/>
    <property type="match status" value="1"/>
</dbReference>
<protein>
    <recommendedName>
        <fullName evidence="2">Non-specific lipid-transfer protein</fullName>
    </recommendedName>
</protein>
<accession>A0A7J8MGI0</accession>
<dbReference type="Pfam" id="PF00234">
    <property type="entry name" value="Tryp_alpha_amyl"/>
    <property type="match status" value="1"/>
</dbReference>
<feature type="signal peptide" evidence="4">
    <location>
        <begin position="1"/>
        <end position="26"/>
    </location>
</feature>
<comment type="similarity">
    <text evidence="1 2">Belongs to the plant LTP family.</text>
</comment>
<sequence>MMGSRIKISALGVTMLLLLIAPASNAAISCSVVIKDLRPCVNYLTKGSGKPPPACCAGVSALASATSSSADKKAACACIKSASKNIKPNNQLAQALPSNCGISLSITISPNVDWLVESLEAETGSAWMGMNGAAIGVVMRNDRAELIAGLAKKIDVDSAEEANCMGVEVTALVIRCPMDIVTSICFVLDVRRGVVELMEVDSLYLDKKSKDTEHAGGINVVNPLSDHHYGVHVNDACDNIIIHYESRGDSKPQTQTAPKSDETPKPVPGMNGAVEIPRSEIVTVFEFGSVAATADKVTLAGFCPVSDELEPCRWEILSANGSDAPQFRVVF</sequence>
<dbReference type="InterPro" id="IPR016140">
    <property type="entry name" value="Bifunc_inhib/LTP/seed_store"/>
</dbReference>
<dbReference type="PANTHER" id="PTHR33076">
    <property type="entry name" value="NON-SPECIFIC LIPID-TRANSFER PROTEIN 2-RELATED"/>
    <property type="match status" value="1"/>
</dbReference>
<evidence type="ECO:0000313" key="7">
    <source>
        <dbReference type="Proteomes" id="UP000593572"/>
    </source>
</evidence>
<dbReference type="CDD" id="cd01960">
    <property type="entry name" value="nsLTP1"/>
    <property type="match status" value="1"/>
</dbReference>
<comment type="caution">
    <text evidence="6">The sequence shown here is derived from an EMBL/GenBank/DDBJ whole genome shotgun (WGS) entry which is preliminary data.</text>
</comment>
<dbReference type="InterPro" id="IPR000528">
    <property type="entry name" value="Plant_nsLTP"/>
</dbReference>
<evidence type="ECO:0000259" key="5">
    <source>
        <dbReference type="SMART" id="SM00499"/>
    </source>
</evidence>
<dbReference type="InterPro" id="IPR036312">
    <property type="entry name" value="Bifun_inhib/LTP/seed_sf"/>
</dbReference>
<evidence type="ECO:0000256" key="4">
    <source>
        <dbReference type="SAM" id="SignalP"/>
    </source>
</evidence>
<keyword evidence="7" id="KW-1185">Reference proteome</keyword>
<proteinExistence type="inferred from homology"/>